<dbReference type="GO" id="GO:0015031">
    <property type="term" value="P:protein transport"/>
    <property type="evidence" value="ECO:0007669"/>
    <property type="project" value="UniProtKB-KW"/>
</dbReference>
<comment type="similarity">
    <text evidence="3">Belongs to the autotransporter-2 (AT-2) (TC 1.B.40) family.</text>
</comment>
<dbReference type="InterPro" id="IPR005594">
    <property type="entry name" value="YadA_C"/>
</dbReference>
<evidence type="ECO:0000259" key="13">
    <source>
        <dbReference type="Pfam" id="PF03895"/>
    </source>
</evidence>
<evidence type="ECO:0000256" key="10">
    <source>
        <dbReference type="ARBA" id="ARBA00023237"/>
    </source>
</evidence>
<evidence type="ECO:0000259" key="14">
    <source>
        <dbReference type="Pfam" id="PF05662"/>
    </source>
</evidence>
<evidence type="ECO:0000256" key="2">
    <source>
        <dbReference type="ARBA" id="ARBA00004442"/>
    </source>
</evidence>
<feature type="region of interest" description="Disordered" evidence="11">
    <location>
        <begin position="442"/>
        <end position="474"/>
    </location>
</feature>
<keyword evidence="8" id="KW-0653">Protein transport</keyword>
<feature type="domain" description="Trimeric autotransporter adhesin YadA-like stalk" evidence="14">
    <location>
        <begin position="291"/>
        <end position="322"/>
    </location>
</feature>
<dbReference type="Proteomes" id="UP001214521">
    <property type="component" value="Unassembled WGS sequence"/>
</dbReference>
<dbReference type="AlphaFoldDB" id="A0AAI9C7K5"/>
<keyword evidence="4" id="KW-0813">Transport</keyword>
<dbReference type="EMBL" id="ABLOMU010000001">
    <property type="protein sequence ID" value="EKT4439552.1"/>
    <property type="molecule type" value="Genomic_DNA"/>
</dbReference>
<sequence>MKHSKHSCFFLALCIGMALSGHAAAQSTINVGEGNTSTDDAPSYASGAILIGYDNINNGVKNNLNGFGNTSIWSSTVAPDPSVMYGLTRNTAYGNGNYLQGYNLYATGIENRVLDGTQIFVSGRENVLRGNNIFVSGNMNVSDELANGAMAYGSSNGLYGYAMIYGTSNVGHSGFISGTNNFIMSDAGGAVFGVSNYEYGTSNYLFGYGNRSAETASGNLLSGTYNQASGTNSTLVGHFNNAVGNGGLGLGNNTLVNGACVSLGNYSECGEANTVSFGNGNANGTKRLLFVSNGIASTDAVNLGQLSAVSQSLGGTAGFTNGVYNGWSVNLGGSSYTNVHDALVSLDGRLTTVENNPGGGSSIPGPAGPPGQDGKDGIGTDGRDGVDGLNGLDGRSAYEVAVADGFQGSQQEWLESLHGRDGVDGKDGIDGATDPLAVKYDDESKSTATLQSASGGSTRVSGVAPGRIAQGSTDAVNGGQLWDMESRWNDRWEDTNRRISQQDKRINGLGAQAMAMGQLSMASQYLPVGKVAVHAAVGAYGPETAVAFGGSAQVSPRIRVTGGLTFGSGGAKPGGGVGFSYVLD</sequence>
<dbReference type="GO" id="GO:0009986">
    <property type="term" value="C:cell surface"/>
    <property type="evidence" value="ECO:0007669"/>
    <property type="project" value="UniProtKB-SubCell"/>
</dbReference>
<dbReference type="Gene3D" id="2.150.10.10">
    <property type="entry name" value="Serralysin-like metalloprotease, C-terminal"/>
    <property type="match status" value="2"/>
</dbReference>
<feature type="region of interest" description="Disordered" evidence="11">
    <location>
        <begin position="352"/>
        <end position="386"/>
    </location>
</feature>
<evidence type="ECO:0000256" key="1">
    <source>
        <dbReference type="ARBA" id="ARBA00004241"/>
    </source>
</evidence>
<organism evidence="15 16">
    <name type="scientific">Stenotrophomonas maltophilia</name>
    <name type="common">Pseudomonas maltophilia</name>
    <name type="synonym">Xanthomonas maltophilia</name>
    <dbReference type="NCBI Taxonomy" id="40324"/>
    <lineage>
        <taxon>Bacteria</taxon>
        <taxon>Pseudomonadati</taxon>
        <taxon>Pseudomonadota</taxon>
        <taxon>Gammaproteobacteria</taxon>
        <taxon>Lysobacterales</taxon>
        <taxon>Lysobacteraceae</taxon>
        <taxon>Stenotrophomonas</taxon>
        <taxon>Stenotrophomonas maltophilia group</taxon>
    </lineage>
</organism>
<dbReference type="SUPFAM" id="SSF54523">
    <property type="entry name" value="Pili subunits"/>
    <property type="match status" value="1"/>
</dbReference>
<keyword evidence="9" id="KW-0472">Membrane</keyword>
<evidence type="ECO:0000256" key="7">
    <source>
        <dbReference type="ARBA" id="ARBA00022729"/>
    </source>
</evidence>
<dbReference type="InterPro" id="IPR045584">
    <property type="entry name" value="Pilin-like"/>
</dbReference>
<keyword evidence="7 12" id="KW-0732">Signal</keyword>
<comment type="caution">
    <text evidence="15">The sequence shown here is derived from an EMBL/GenBank/DDBJ whole genome shotgun (WGS) entry which is preliminary data.</text>
</comment>
<keyword evidence="6" id="KW-0812">Transmembrane</keyword>
<evidence type="ECO:0000256" key="8">
    <source>
        <dbReference type="ARBA" id="ARBA00022927"/>
    </source>
</evidence>
<name>A0AAI9C7K5_STEMA</name>
<evidence type="ECO:0000313" key="16">
    <source>
        <dbReference type="Proteomes" id="UP001214521"/>
    </source>
</evidence>
<dbReference type="Pfam" id="PF03895">
    <property type="entry name" value="YadA_anchor"/>
    <property type="match status" value="1"/>
</dbReference>
<feature type="signal peptide" evidence="12">
    <location>
        <begin position="1"/>
        <end position="23"/>
    </location>
</feature>
<evidence type="ECO:0000256" key="3">
    <source>
        <dbReference type="ARBA" id="ARBA00005848"/>
    </source>
</evidence>
<reference evidence="15" key="1">
    <citation type="submission" date="2022-07" db="EMBL/GenBank/DDBJ databases">
        <authorList>
            <consortium name="Clinical and Environmental Microbiology Branch: Whole genome sequencing antimicrobial resistance pathogens in the healthcare setting"/>
        </authorList>
    </citation>
    <scope>NUCLEOTIDE SEQUENCE</scope>
    <source>
        <strain evidence="15">Stenotrophomonas_maltophilia_2021CK-00905</strain>
    </source>
</reference>
<feature type="compositionally biased region" description="Basic and acidic residues" evidence="11">
    <location>
        <begin position="373"/>
        <end position="386"/>
    </location>
</feature>
<comment type="subcellular location">
    <subcellularLocation>
        <location evidence="2">Cell outer membrane</location>
    </subcellularLocation>
    <subcellularLocation>
        <location evidence="1">Cell surface</location>
    </subcellularLocation>
</comment>
<dbReference type="InterPro" id="IPR008635">
    <property type="entry name" value="Coiled_stalk_dom"/>
</dbReference>
<feature type="domain" description="Trimeric autotransporter adhesin YadA-like C-terminal membrane anchor" evidence="13">
    <location>
        <begin position="524"/>
        <end position="582"/>
    </location>
</feature>
<keyword evidence="10" id="KW-0998">Cell outer membrane</keyword>
<evidence type="ECO:0000256" key="9">
    <source>
        <dbReference type="ARBA" id="ARBA00023136"/>
    </source>
</evidence>
<evidence type="ECO:0000313" key="15">
    <source>
        <dbReference type="EMBL" id="EKT4439552.1"/>
    </source>
</evidence>
<feature type="compositionally biased region" description="Polar residues" evidence="11">
    <location>
        <begin position="446"/>
        <end position="460"/>
    </location>
</feature>
<evidence type="ECO:0000256" key="6">
    <source>
        <dbReference type="ARBA" id="ARBA00022692"/>
    </source>
</evidence>
<evidence type="ECO:0000256" key="5">
    <source>
        <dbReference type="ARBA" id="ARBA00022452"/>
    </source>
</evidence>
<dbReference type="SUPFAM" id="SSF101967">
    <property type="entry name" value="Adhesin YadA, collagen-binding domain"/>
    <property type="match status" value="2"/>
</dbReference>
<evidence type="ECO:0000256" key="11">
    <source>
        <dbReference type="SAM" id="MobiDB-lite"/>
    </source>
</evidence>
<dbReference type="Pfam" id="PF05662">
    <property type="entry name" value="YadA_stalk"/>
    <property type="match status" value="2"/>
</dbReference>
<protein>
    <submittedName>
        <fullName evidence="15">YadA-like family protein</fullName>
    </submittedName>
</protein>
<proteinExistence type="inferred from homology"/>
<evidence type="ECO:0000256" key="4">
    <source>
        <dbReference type="ARBA" id="ARBA00022448"/>
    </source>
</evidence>
<dbReference type="GO" id="GO:0009279">
    <property type="term" value="C:cell outer membrane"/>
    <property type="evidence" value="ECO:0007669"/>
    <property type="project" value="UniProtKB-SubCell"/>
</dbReference>
<dbReference type="Gene3D" id="3.30.1300.30">
    <property type="entry name" value="GSPII I/J protein-like"/>
    <property type="match status" value="1"/>
</dbReference>
<gene>
    <name evidence="15" type="ORF">QEK83_000145</name>
</gene>
<feature type="chain" id="PRO_5042614181" evidence="12">
    <location>
        <begin position="24"/>
        <end position="584"/>
    </location>
</feature>
<feature type="domain" description="Trimeric autotransporter adhesin YadA-like stalk" evidence="14">
    <location>
        <begin position="459"/>
        <end position="501"/>
    </location>
</feature>
<accession>A0AAI9C7K5</accession>
<evidence type="ECO:0000256" key="12">
    <source>
        <dbReference type="SAM" id="SignalP"/>
    </source>
</evidence>
<keyword evidence="5" id="KW-1134">Transmembrane beta strand</keyword>
<dbReference type="InterPro" id="IPR011049">
    <property type="entry name" value="Serralysin-like_metalloprot_C"/>
</dbReference>